<dbReference type="AlphaFoldDB" id="A0A402CGB3"/>
<dbReference type="Gene3D" id="2.60.40.420">
    <property type="entry name" value="Cupredoxins - blue copper proteins"/>
    <property type="match status" value="1"/>
</dbReference>
<dbReference type="Pfam" id="PF13473">
    <property type="entry name" value="Cupredoxin_1"/>
    <property type="match status" value="1"/>
</dbReference>
<dbReference type="InterPro" id="IPR052721">
    <property type="entry name" value="ET_Amicyanin"/>
</dbReference>
<comment type="caution">
    <text evidence="3">The sequence shown here is derived from an EMBL/GenBank/DDBJ whole genome shotgun (WGS) entry which is preliminary data.</text>
</comment>
<gene>
    <name evidence="3" type="ORF">Rhow_006718</name>
</gene>
<dbReference type="PANTHER" id="PTHR36507">
    <property type="entry name" value="BLL1555 PROTEIN"/>
    <property type="match status" value="1"/>
</dbReference>
<dbReference type="Proteomes" id="UP000287519">
    <property type="component" value="Unassembled WGS sequence"/>
</dbReference>
<dbReference type="EMBL" id="BHYM01000060">
    <property type="protein sequence ID" value="GCE42589.1"/>
    <property type="molecule type" value="Genomic_DNA"/>
</dbReference>
<organism evidence="3 4">
    <name type="scientific">Rhodococcus wratislaviensis</name>
    <name type="common">Tsukamurella wratislaviensis</name>
    <dbReference type="NCBI Taxonomy" id="44752"/>
    <lineage>
        <taxon>Bacteria</taxon>
        <taxon>Bacillati</taxon>
        <taxon>Actinomycetota</taxon>
        <taxon>Actinomycetes</taxon>
        <taxon>Mycobacteriales</taxon>
        <taxon>Nocardiaceae</taxon>
        <taxon>Rhodococcus</taxon>
    </lineage>
</organism>
<dbReference type="PANTHER" id="PTHR36507:SF1">
    <property type="entry name" value="BLL1555 PROTEIN"/>
    <property type="match status" value="1"/>
</dbReference>
<dbReference type="RefSeq" id="WP_124394512.1">
    <property type="nucleotide sequence ID" value="NZ_BHYM01000060.1"/>
</dbReference>
<protein>
    <submittedName>
        <fullName evidence="3">Copper binding protein, plastocyanin/azurin family</fullName>
    </submittedName>
</protein>
<dbReference type="SUPFAM" id="SSF49503">
    <property type="entry name" value="Cupredoxins"/>
    <property type="match status" value="1"/>
</dbReference>
<evidence type="ECO:0000256" key="1">
    <source>
        <dbReference type="SAM" id="SignalP"/>
    </source>
</evidence>
<dbReference type="InterPro" id="IPR008972">
    <property type="entry name" value="Cupredoxin"/>
</dbReference>
<evidence type="ECO:0000259" key="2">
    <source>
        <dbReference type="Pfam" id="PF13473"/>
    </source>
</evidence>
<keyword evidence="4" id="KW-1185">Reference proteome</keyword>
<reference evidence="3 4" key="1">
    <citation type="submission" date="2018-11" db="EMBL/GenBank/DDBJ databases">
        <title>Microbial catabolism of amino acid.</title>
        <authorList>
            <person name="Hibi M."/>
            <person name="Ogawa J."/>
        </authorList>
    </citation>
    <scope>NUCLEOTIDE SEQUENCE [LARGE SCALE GENOMIC DNA]</scope>
    <source>
        <strain evidence="3 4">C31-06</strain>
    </source>
</reference>
<dbReference type="PROSITE" id="PS51257">
    <property type="entry name" value="PROKAR_LIPOPROTEIN"/>
    <property type="match status" value="1"/>
</dbReference>
<sequence>MKLSAALPAAAVVAACALTACSDDGGSTGDYAPTPTVTDTMAMPSSEGAVAAGANEIVISGFAYTVPATVAPGAQVTIRNTDTAEHTVTADTGGTFDVEIEGGETATLTVPPTPGTYPFHCTYHPNMHGNLTVG</sequence>
<feature type="chain" id="PRO_5019557376" evidence="1">
    <location>
        <begin position="23"/>
        <end position="134"/>
    </location>
</feature>
<proteinExistence type="predicted"/>
<feature type="domain" description="EfeO-type cupredoxin-like" evidence="2">
    <location>
        <begin position="69"/>
        <end position="133"/>
    </location>
</feature>
<dbReference type="InterPro" id="IPR028096">
    <property type="entry name" value="EfeO_Cupredoxin"/>
</dbReference>
<evidence type="ECO:0000313" key="4">
    <source>
        <dbReference type="Proteomes" id="UP000287519"/>
    </source>
</evidence>
<evidence type="ECO:0000313" key="3">
    <source>
        <dbReference type="EMBL" id="GCE42589.1"/>
    </source>
</evidence>
<name>A0A402CGB3_RHOWR</name>
<accession>A0A402CGB3</accession>
<keyword evidence="1" id="KW-0732">Signal</keyword>
<dbReference type="OrthoDB" id="574459at2"/>
<feature type="signal peptide" evidence="1">
    <location>
        <begin position="1"/>
        <end position="22"/>
    </location>
</feature>